<proteinExistence type="predicted"/>
<keyword evidence="4" id="KW-1133">Transmembrane helix</keyword>
<protein>
    <submittedName>
        <fullName evidence="5">Oidioi.mRNA.OKI2018_I69.chr2.g8227.t1.cds</fullName>
    </submittedName>
</protein>
<evidence type="ECO:0000256" key="3">
    <source>
        <dbReference type="PROSITE-ProRule" id="PRU00221"/>
    </source>
</evidence>
<dbReference type="SMART" id="SM00320">
    <property type="entry name" value="WD40"/>
    <property type="match status" value="6"/>
</dbReference>
<evidence type="ECO:0000256" key="1">
    <source>
        <dbReference type="ARBA" id="ARBA00022574"/>
    </source>
</evidence>
<keyword evidence="1 3" id="KW-0853">WD repeat</keyword>
<accession>A0ABN7T9L4</accession>
<dbReference type="PANTHER" id="PTHR15574:SF40">
    <property type="entry name" value="WD AND TETRATRICOPEPTIDE REPEATS PROTEIN 1"/>
    <property type="match status" value="1"/>
</dbReference>
<dbReference type="InterPro" id="IPR045151">
    <property type="entry name" value="DCAF8"/>
</dbReference>
<evidence type="ECO:0000313" key="6">
    <source>
        <dbReference type="Proteomes" id="UP001158576"/>
    </source>
</evidence>
<dbReference type="PROSITE" id="PS50082">
    <property type="entry name" value="WD_REPEATS_2"/>
    <property type="match status" value="1"/>
</dbReference>
<dbReference type="Gene3D" id="1.25.40.10">
    <property type="entry name" value="Tetratricopeptide repeat domain"/>
    <property type="match status" value="1"/>
</dbReference>
<feature type="transmembrane region" description="Helical" evidence="4">
    <location>
        <begin position="117"/>
        <end position="138"/>
    </location>
</feature>
<dbReference type="PANTHER" id="PTHR15574">
    <property type="entry name" value="WD REPEAT DOMAIN-CONTAINING FAMILY"/>
    <property type="match status" value="1"/>
</dbReference>
<keyword evidence="6" id="KW-1185">Reference proteome</keyword>
<keyword evidence="2" id="KW-0677">Repeat</keyword>
<gene>
    <name evidence="5" type="ORF">OKIOD_LOCUS16992</name>
</gene>
<keyword evidence="4" id="KW-0812">Transmembrane</keyword>
<evidence type="ECO:0000256" key="4">
    <source>
        <dbReference type="SAM" id="Phobius"/>
    </source>
</evidence>
<dbReference type="SUPFAM" id="SSF48452">
    <property type="entry name" value="TPR-like"/>
    <property type="match status" value="1"/>
</dbReference>
<keyword evidence="4" id="KW-0472">Membrane</keyword>
<reference evidence="5 6" key="1">
    <citation type="submission" date="2021-04" db="EMBL/GenBank/DDBJ databases">
        <authorList>
            <person name="Bliznina A."/>
        </authorList>
    </citation>
    <scope>NUCLEOTIDE SEQUENCE [LARGE SCALE GENOMIC DNA]</scope>
</reference>
<evidence type="ECO:0000313" key="5">
    <source>
        <dbReference type="EMBL" id="CAG5114159.1"/>
    </source>
</evidence>
<dbReference type="InterPro" id="IPR001680">
    <property type="entry name" value="WD40_rpt"/>
</dbReference>
<dbReference type="SUPFAM" id="SSF50978">
    <property type="entry name" value="WD40 repeat-like"/>
    <property type="match status" value="1"/>
</dbReference>
<dbReference type="InterPro" id="IPR036322">
    <property type="entry name" value="WD40_repeat_dom_sf"/>
</dbReference>
<feature type="transmembrane region" description="Helical" evidence="4">
    <location>
        <begin position="87"/>
        <end position="105"/>
    </location>
</feature>
<organism evidence="5 6">
    <name type="scientific">Oikopleura dioica</name>
    <name type="common">Tunicate</name>
    <dbReference type="NCBI Taxonomy" id="34765"/>
    <lineage>
        <taxon>Eukaryota</taxon>
        <taxon>Metazoa</taxon>
        <taxon>Chordata</taxon>
        <taxon>Tunicata</taxon>
        <taxon>Appendicularia</taxon>
        <taxon>Copelata</taxon>
        <taxon>Oikopleuridae</taxon>
        <taxon>Oikopleura</taxon>
    </lineage>
</organism>
<dbReference type="Proteomes" id="UP001158576">
    <property type="component" value="Chromosome 2"/>
</dbReference>
<dbReference type="EMBL" id="OU015567">
    <property type="protein sequence ID" value="CAG5114159.1"/>
    <property type="molecule type" value="Genomic_DNA"/>
</dbReference>
<sequence length="641" mass="72866">MYRTQVLWRGTHLKTRRINTELPIRIHYRINLDAHKSRLPLARIELFPDLGKSIVTCFGITYIADALAQSIWNRSTEDLDQRRMKNMAIAAVPLGIWYSAWFSFLDFHLKKAPFTSALIDTLFLPAVHAIFLIPFHIIHDNKVLNHNLSHAELISEIGSLWFLDWNIFATRFFDNQSKIVSGAADHHVHVTDLTTQEVCYTKSFENRVKKVSVVDNYVFLSAVEDGTVQLSDVRVGASYPIFSISSSNLPRAANITEVKSIDYHKRTNMVAVGSGGGLVRIFDVRFDKEPTVKLMFGKMYFPGHCDRDRGNYSVTHVTFSQDGSELLANMGSEYVYLYDVKNPTLTSLKLPDFDSSPEEPPLLPEKADELKREGNYLFSETQFFGAYQTYLDALRICPGHPVLLNNAASALMNRKIIGDKYESFLFCQRALKKCSKYRKARIRAIKLLRNIDLLAAKAEAEKLLEYDVQNSDKKEVAASRKILDGILKVLDDIPDDEEEEEDGSAPIWLDYKNRFVGHYNCQTDIKEASFLGSEFIAAGSDCGNLFVWRRDGKLLFIAKGDENILNCVQPNPKLTSIATSGIDNEIKLWQPVDESQSDSYNSKDSSNGMVEHVEENTEYLRQHVRQDTELLAHMSSQCVQQ</sequence>
<name>A0ABN7T9L4_OIKDI</name>
<evidence type="ECO:0000256" key="2">
    <source>
        <dbReference type="ARBA" id="ARBA00022737"/>
    </source>
</evidence>
<dbReference type="InterPro" id="IPR015943">
    <property type="entry name" value="WD40/YVTN_repeat-like_dom_sf"/>
</dbReference>
<feature type="repeat" description="WD" evidence="3">
    <location>
        <begin position="558"/>
        <end position="590"/>
    </location>
</feature>
<dbReference type="Gene3D" id="2.130.10.10">
    <property type="entry name" value="YVTN repeat-like/Quinoprotein amine dehydrogenase"/>
    <property type="match status" value="2"/>
</dbReference>
<dbReference type="InterPro" id="IPR011990">
    <property type="entry name" value="TPR-like_helical_dom_sf"/>
</dbReference>